<reference evidence="3 4" key="1">
    <citation type="journal article" date="2021" name="Nat. Commun.">
        <title>Incipient diploidization of the medicinal plant Perilla within 10,000 years.</title>
        <authorList>
            <person name="Zhang Y."/>
            <person name="Shen Q."/>
            <person name="Leng L."/>
            <person name="Zhang D."/>
            <person name="Chen S."/>
            <person name="Shi Y."/>
            <person name="Ning Z."/>
            <person name="Chen S."/>
        </authorList>
    </citation>
    <scope>NUCLEOTIDE SEQUENCE [LARGE SCALE GENOMIC DNA]</scope>
    <source>
        <strain evidence="4">cv. PC099</strain>
    </source>
</reference>
<name>A0AAD4P1Y1_PERFH</name>
<keyword evidence="2" id="KW-0472">Membrane</keyword>
<evidence type="ECO:0000256" key="1">
    <source>
        <dbReference type="SAM" id="MobiDB-lite"/>
    </source>
</evidence>
<keyword evidence="2" id="KW-0812">Transmembrane</keyword>
<protein>
    <submittedName>
        <fullName evidence="3">Uncharacterized protein</fullName>
    </submittedName>
</protein>
<keyword evidence="2" id="KW-1133">Transmembrane helix</keyword>
<dbReference type="PANTHER" id="PTHR33700:SF4">
    <property type="entry name" value="MYB-LIKE PROTEIN X"/>
    <property type="match status" value="1"/>
</dbReference>
<keyword evidence="4" id="KW-1185">Reference proteome</keyword>
<feature type="transmembrane region" description="Helical" evidence="2">
    <location>
        <begin position="20"/>
        <end position="37"/>
    </location>
</feature>
<proteinExistence type="predicted"/>
<feature type="compositionally biased region" description="Polar residues" evidence="1">
    <location>
        <begin position="174"/>
        <end position="190"/>
    </location>
</feature>
<organism evidence="3 4">
    <name type="scientific">Perilla frutescens var. hirtella</name>
    <name type="common">Perilla citriodora</name>
    <name type="synonym">Perilla setoyensis</name>
    <dbReference type="NCBI Taxonomy" id="608512"/>
    <lineage>
        <taxon>Eukaryota</taxon>
        <taxon>Viridiplantae</taxon>
        <taxon>Streptophyta</taxon>
        <taxon>Embryophyta</taxon>
        <taxon>Tracheophyta</taxon>
        <taxon>Spermatophyta</taxon>
        <taxon>Magnoliopsida</taxon>
        <taxon>eudicotyledons</taxon>
        <taxon>Gunneridae</taxon>
        <taxon>Pentapetalae</taxon>
        <taxon>asterids</taxon>
        <taxon>lamiids</taxon>
        <taxon>Lamiales</taxon>
        <taxon>Lamiaceae</taxon>
        <taxon>Nepetoideae</taxon>
        <taxon>Elsholtzieae</taxon>
        <taxon>Perilla</taxon>
    </lineage>
</organism>
<dbReference type="Proteomes" id="UP001190926">
    <property type="component" value="Unassembled WGS sequence"/>
</dbReference>
<comment type="caution">
    <text evidence="3">The sequence shown here is derived from an EMBL/GenBank/DDBJ whole genome shotgun (WGS) entry which is preliminary data.</text>
</comment>
<evidence type="ECO:0000313" key="3">
    <source>
        <dbReference type="EMBL" id="KAH6823599.1"/>
    </source>
</evidence>
<dbReference type="EMBL" id="SDAM02000715">
    <property type="protein sequence ID" value="KAH6823599.1"/>
    <property type="molecule type" value="Genomic_DNA"/>
</dbReference>
<dbReference type="PANTHER" id="PTHR33700">
    <property type="entry name" value="MYB-LIKE PROTEIN X"/>
    <property type="match status" value="1"/>
</dbReference>
<feature type="compositionally biased region" description="Acidic residues" evidence="1">
    <location>
        <begin position="129"/>
        <end position="139"/>
    </location>
</feature>
<feature type="region of interest" description="Disordered" evidence="1">
    <location>
        <begin position="74"/>
        <end position="199"/>
    </location>
</feature>
<feature type="compositionally biased region" description="Basic and acidic residues" evidence="1">
    <location>
        <begin position="308"/>
        <end position="320"/>
    </location>
</feature>
<feature type="compositionally biased region" description="Basic and acidic residues" evidence="1">
    <location>
        <begin position="146"/>
        <end position="170"/>
    </location>
</feature>
<gene>
    <name evidence="3" type="ORF">C2S53_006506</name>
</gene>
<dbReference type="AlphaFoldDB" id="A0AAD4P1Y1"/>
<feature type="compositionally biased region" description="Basic and acidic residues" evidence="1">
    <location>
        <begin position="98"/>
        <end position="128"/>
    </location>
</feature>
<evidence type="ECO:0000256" key="2">
    <source>
        <dbReference type="SAM" id="Phobius"/>
    </source>
</evidence>
<sequence>MYRQYSSRIQRNRGIKVKHVLRICLLVAVCFWLIYQAKHSHEESDAEGFMHGGGSSGGLIKIRWKDLRTLNQETVTENKQHNEATEEEETTEEVENNLEERSTGKKVEEEDKAVRDEHEVGKLDTQVDREEDNITDDAGVDGTEGEISHDGNGRKQENSVEDGSHAREEFYNADNASSAVTHDNHTQATENPGKEAYNGEMKKRLEVDGGEMSEDANPLSATAIETKENNLDSWLTVSPNDALEASISTTDQGNTSTKGSNLKAIITLQLLNNSALDSNTTSDAASKNSESNFEDFSEASNDTLVRITRSDDSLQQKNETDDQVAESAITENRAY</sequence>
<evidence type="ECO:0000313" key="4">
    <source>
        <dbReference type="Proteomes" id="UP001190926"/>
    </source>
</evidence>
<feature type="compositionally biased region" description="Acidic residues" evidence="1">
    <location>
        <begin position="85"/>
        <end position="97"/>
    </location>
</feature>
<feature type="compositionally biased region" description="Polar residues" evidence="1">
    <location>
        <begin position="279"/>
        <end position="291"/>
    </location>
</feature>
<feature type="region of interest" description="Disordered" evidence="1">
    <location>
        <begin position="279"/>
        <end position="335"/>
    </location>
</feature>
<accession>A0AAD4P1Y1</accession>